<keyword evidence="5" id="KW-1185">Reference proteome</keyword>
<dbReference type="KEGG" id="pmet:G4Y79_04470"/>
<evidence type="ECO:0000256" key="1">
    <source>
        <dbReference type="ARBA" id="ARBA00022801"/>
    </source>
</evidence>
<evidence type="ECO:0000313" key="5">
    <source>
        <dbReference type="Proteomes" id="UP000594468"/>
    </source>
</evidence>
<sequence>MARNASKQIMGYLKIDENHHAAITSLVAPATPAHRLLDPFAGEGEFLDVAAQAWNMTPYANELDGERVEQCIQRFGPKQAVRCDAERLLASNNAFSLLWCNPPYDHDSTAAGNKRVEFRYLRHSWKWLQDGGLALWMVYLHHLTEDAVAFLSKYSRRVDVWALPGKHLGAYDQIVVAAVKGVQPNPETLYQSILAQKSQPTVLDIQSEPIYRLPPAPDPSRKFVFSPDVIDDQQGLRLIEEQGAWKTNGFQALLEVPAPPAQIEPVVAPRPGHMALVLAAGVADGAVIDTDEYGTVAIRGKTQPVEQIARVDVESDPNDPDRQVKKTTIRLKPTTTLTLLADDGTLVEMDGDDALLDFITRNKKALAGYLNNKFSPAYQFDMNGIRRFLDGVRLKGKYPLYAAQKHVIAAITKGFEQRDSILLVGAMGTGKTAMGGTAAIAMAAHAVQNIADQMRDDQVTLIVSPPHLIGKWKRELLSIHPNMLVERLDRHEDVKQFMLKAEKVGAGIPKIGLIKRDLTKLGASRDVAVVWRNEPVALWQHNQPTPEGYDPTGRIVKHRVPNCPHCGNTVMQERKGTQVPASENWLKSGKRSCSVCQTPLWQESRDRGSRLKPGEKYPSKNPRFRLDEYIKRQYRDRVYLLIWDECHEAANGDTGNGESFGRLAGIAKKVLAMTGTPFNGKASSLFNIEYHLNERVRQRYNWGGADRLSRKERGYSRFQTVIDASGKQRGRAESQWVAAMGVREQVVEERPTYDSNTGAYTGTSTYERPYQEAPGISPLLVAEVLDHAIFFSLADLGKNLPDYEEVALPVEMAADTYSEYDRTRSLLKDYLIQRRWEGDSSFRGAYLQWSMGWINSPFRPTDVIHNIKHPITGEKKPHVVTRIASYGEDRIYAKEQALIELLNDELAAGRPCVVYLRQTGTKDIQPRIEALIRKHVPDAVPYILKNTVTAERREKVIEAERAKGMNVMICNPELVKTGLDLLFSPTLIFFEITFNLGTMMQAAARAYRLNQTHEQCRTVYIYAEGTMEHTAVQLMSRKQRAAKLLTGDIGLTGLDALTEGESGFEEALLDAIAKDESLIDPSEMFKASAGQSEIDAEDVAYWNVEVSEEEAEESTLVAHADPVVQTAIELGGVLVEDGQTRQTPHPAKTVALPERLSSDTARLVRYVGSYLDGVHLIHDRDKRLKLQARLLTILTDGVVDNEETRTVVGLRDPDFATYPNHEETLIRHVRGWLKQHGFVFMGCEGEAAAKIVDLAQQAFGYKPVQLDIFEKLQEMRDDDLQRELIKTLKSQPSNPSATPKHRKPQRKKLDLMAVPDDAPSSEVATNSRPFSVEDEDSDHEPQQLAMF</sequence>
<dbReference type="SMART" id="SM00487">
    <property type="entry name" value="DEXDc"/>
    <property type="match status" value="1"/>
</dbReference>
<dbReference type="Pfam" id="PF19587">
    <property type="entry name" value="DUF6094"/>
    <property type="match status" value="1"/>
</dbReference>
<dbReference type="GO" id="GO:0016787">
    <property type="term" value="F:hydrolase activity"/>
    <property type="evidence" value="ECO:0007669"/>
    <property type="project" value="UniProtKB-KW"/>
</dbReference>
<accession>A0A7S8IFI8</accession>
<dbReference type="InterPro" id="IPR046076">
    <property type="entry name" value="DUF6094"/>
</dbReference>
<feature type="region of interest" description="Disordered" evidence="2">
    <location>
        <begin position="1287"/>
        <end position="1347"/>
    </location>
</feature>
<evidence type="ECO:0000313" key="4">
    <source>
        <dbReference type="EMBL" id="QPC83641.1"/>
    </source>
</evidence>
<evidence type="ECO:0000256" key="2">
    <source>
        <dbReference type="SAM" id="MobiDB-lite"/>
    </source>
</evidence>
<dbReference type="Proteomes" id="UP000594468">
    <property type="component" value="Chromosome"/>
</dbReference>
<dbReference type="RefSeq" id="WP_195171705.1">
    <property type="nucleotide sequence ID" value="NZ_CP062983.1"/>
</dbReference>
<evidence type="ECO:0000259" key="3">
    <source>
        <dbReference type="SMART" id="SM00487"/>
    </source>
</evidence>
<dbReference type="InterPro" id="IPR027417">
    <property type="entry name" value="P-loop_NTPase"/>
</dbReference>
<dbReference type="Gene3D" id="3.40.50.150">
    <property type="entry name" value="Vaccinia Virus protein VP39"/>
    <property type="match status" value="1"/>
</dbReference>
<reference evidence="4 5" key="1">
    <citation type="submission" date="2020-02" db="EMBL/GenBank/DDBJ databases">
        <authorList>
            <person name="Zheng R.K."/>
            <person name="Sun C.M."/>
        </authorList>
    </citation>
    <scope>NUCLEOTIDE SEQUENCE [LARGE SCALE GENOMIC DNA]</scope>
    <source>
        <strain evidence="5">rifampicinis</strain>
    </source>
</reference>
<dbReference type="SUPFAM" id="SSF53335">
    <property type="entry name" value="S-adenosyl-L-methionine-dependent methyltransferases"/>
    <property type="match status" value="1"/>
</dbReference>
<name>A0A7S8IFI8_9CHLR</name>
<dbReference type="PANTHER" id="PTHR45766">
    <property type="entry name" value="DNA ANNEALING HELICASE AND ENDONUCLEASE ZRANB3 FAMILY MEMBER"/>
    <property type="match status" value="1"/>
</dbReference>
<gene>
    <name evidence="4" type="ORF">G4Y79_04470</name>
</gene>
<dbReference type="EMBL" id="CP062983">
    <property type="protein sequence ID" value="QPC83641.1"/>
    <property type="molecule type" value="Genomic_DNA"/>
</dbReference>
<keyword evidence="1" id="KW-0378">Hydrolase</keyword>
<proteinExistence type="predicted"/>
<dbReference type="PANTHER" id="PTHR45766:SF6">
    <property type="entry name" value="SWI_SNF-RELATED MATRIX-ASSOCIATED ACTIN-DEPENDENT REGULATOR OF CHROMATIN SUBFAMILY A-LIKE PROTEIN 1"/>
    <property type="match status" value="1"/>
</dbReference>
<dbReference type="InterPro" id="IPR029063">
    <property type="entry name" value="SAM-dependent_MTases_sf"/>
</dbReference>
<dbReference type="GO" id="GO:0006281">
    <property type="term" value="P:DNA repair"/>
    <property type="evidence" value="ECO:0007669"/>
    <property type="project" value="TreeGrafter"/>
</dbReference>
<dbReference type="InterPro" id="IPR014001">
    <property type="entry name" value="Helicase_ATP-bd"/>
</dbReference>
<dbReference type="SUPFAM" id="SSF52540">
    <property type="entry name" value="P-loop containing nucleoside triphosphate hydrolases"/>
    <property type="match status" value="2"/>
</dbReference>
<feature type="compositionally biased region" description="Polar residues" evidence="2">
    <location>
        <begin position="1288"/>
        <end position="1297"/>
    </location>
</feature>
<organism evidence="4 5">
    <name type="scientific">Phototrophicus methaneseepsis</name>
    <dbReference type="NCBI Taxonomy" id="2710758"/>
    <lineage>
        <taxon>Bacteria</taxon>
        <taxon>Bacillati</taxon>
        <taxon>Chloroflexota</taxon>
        <taxon>Candidatus Thermofontia</taxon>
        <taxon>Phototrophicales</taxon>
        <taxon>Phototrophicaceae</taxon>
        <taxon>Phototrophicus</taxon>
    </lineage>
</organism>
<dbReference type="GO" id="GO:0031297">
    <property type="term" value="P:replication fork processing"/>
    <property type="evidence" value="ECO:0007669"/>
    <property type="project" value="TreeGrafter"/>
</dbReference>
<feature type="domain" description="Helicase ATP-binding" evidence="3">
    <location>
        <begin position="396"/>
        <end position="699"/>
    </location>
</feature>
<dbReference type="Gene3D" id="3.40.50.300">
    <property type="entry name" value="P-loop containing nucleotide triphosphate hydrolases"/>
    <property type="match status" value="2"/>
</dbReference>
<protein>
    <recommendedName>
        <fullName evidence="3">Helicase ATP-binding domain-containing protein</fullName>
    </recommendedName>
</protein>